<evidence type="ECO:0000313" key="5">
    <source>
        <dbReference type="EMBL" id="KAF2256914.1"/>
    </source>
</evidence>
<dbReference type="Pfam" id="PF08031">
    <property type="entry name" value="BBE"/>
    <property type="match status" value="1"/>
</dbReference>
<proteinExistence type="inferred from homology"/>
<keyword evidence="3" id="KW-0732">Signal</keyword>
<dbReference type="InterPro" id="IPR016166">
    <property type="entry name" value="FAD-bd_PCMH"/>
</dbReference>
<name>A0A6A6J278_9PLEO</name>
<evidence type="ECO:0000313" key="6">
    <source>
        <dbReference type="Proteomes" id="UP000800094"/>
    </source>
</evidence>
<dbReference type="RefSeq" id="XP_033691918.1">
    <property type="nucleotide sequence ID" value="XM_033831376.1"/>
</dbReference>
<dbReference type="PANTHER" id="PTHR13878">
    <property type="entry name" value="GULONOLACTONE OXIDASE"/>
    <property type="match status" value="1"/>
</dbReference>
<dbReference type="Gene3D" id="3.30.465.10">
    <property type="match status" value="2"/>
</dbReference>
<keyword evidence="6" id="KW-1185">Reference proteome</keyword>
<dbReference type="SUPFAM" id="SSF56176">
    <property type="entry name" value="FAD-binding/transporter-associated domain-like"/>
    <property type="match status" value="1"/>
</dbReference>
<evidence type="ECO:0000259" key="4">
    <source>
        <dbReference type="PROSITE" id="PS51387"/>
    </source>
</evidence>
<dbReference type="InterPro" id="IPR050432">
    <property type="entry name" value="FAD-linked_Oxidoreductases_BP"/>
</dbReference>
<feature type="signal peptide" evidence="3">
    <location>
        <begin position="1"/>
        <end position="23"/>
    </location>
</feature>
<dbReference type="InterPro" id="IPR006094">
    <property type="entry name" value="Oxid_FAD_bind_N"/>
</dbReference>
<dbReference type="EMBL" id="ML987189">
    <property type="protein sequence ID" value="KAF2256914.1"/>
    <property type="molecule type" value="Genomic_DNA"/>
</dbReference>
<dbReference type="InterPro" id="IPR036318">
    <property type="entry name" value="FAD-bd_PCMH-like_sf"/>
</dbReference>
<feature type="chain" id="PRO_5025570199" evidence="3">
    <location>
        <begin position="24"/>
        <end position="659"/>
    </location>
</feature>
<feature type="domain" description="FAD-binding PCMH-type" evidence="4">
    <location>
        <begin position="181"/>
        <end position="360"/>
    </location>
</feature>
<dbReference type="GO" id="GO:0071949">
    <property type="term" value="F:FAD binding"/>
    <property type="evidence" value="ECO:0007669"/>
    <property type="project" value="InterPro"/>
</dbReference>
<accession>A0A6A6J278</accession>
<evidence type="ECO:0000256" key="2">
    <source>
        <dbReference type="ARBA" id="ARBA00023002"/>
    </source>
</evidence>
<dbReference type="OrthoDB" id="9983560at2759"/>
<dbReference type="Proteomes" id="UP000800094">
    <property type="component" value="Unassembled WGS sequence"/>
</dbReference>
<keyword evidence="2" id="KW-0560">Oxidoreductase</keyword>
<evidence type="ECO:0000256" key="1">
    <source>
        <dbReference type="ARBA" id="ARBA00005466"/>
    </source>
</evidence>
<sequence length="659" mass="72572">MALTHSFLSILVALPYLLAAGIAQPSIPVGPAAVHSIVEGSLLFDFETVQLTDAFIERIRNDEQTGPIADLFAFESNLTLSERATPECKTYPGDDLWPKEEVWDTFKSLLNDSLVPTVPIASVCYNSKWGRRDTAKCNALVRAFTTPSTHEDDPTSIMWPIYQGKTCMARNDTTSGDTCTLGGYPEYAVNVSSVEQIQLAINFARNLNIRLVIKNTGHCYLGKSSGAGSLAIWTHNLKDIQYLPSYDAEGYSGAAFKVAAGVTVQEIYRAADAQGVTVQGGICESVGYVGGYLQGGGHNPLSGYYGMAADSVLAYQVVTADGLFVTASETSNPDIFWALRGGGGGTYGIVTSAIIKAHPKIQVTHSTFMLGNSTDASQLVSRENFFQVLRFFWESFPAYTDAGTYSFFHILNTNGQITLRMTSWFAPGHTKESFANLSKPFFDKVEELGVPYQSPLNTTYYESFFPAYWDAWGKNGFPLGLATSLPGNRLIPKSHWTDRDKLETTWTQLRTHIENARHFVCYFQSPQNPQNVDNAVSSAWRHTQVFLISSSLKFPENASAAEIGAANRNLQEVILQPWRDVAPANEFGGSYLNEAAVDEPNWKEDFYGTQYSKLLSIKKKYDPRGLFYAVTAVGSDEWEVRDPELGVTTQNGKLCKVDG</sequence>
<organism evidence="5 6">
    <name type="scientific">Trematosphaeria pertusa</name>
    <dbReference type="NCBI Taxonomy" id="390896"/>
    <lineage>
        <taxon>Eukaryota</taxon>
        <taxon>Fungi</taxon>
        <taxon>Dikarya</taxon>
        <taxon>Ascomycota</taxon>
        <taxon>Pezizomycotina</taxon>
        <taxon>Dothideomycetes</taxon>
        <taxon>Pleosporomycetidae</taxon>
        <taxon>Pleosporales</taxon>
        <taxon>Massarineae</taxon>
        <taxon>Trematosphaeriaceae</taxon>
        <taxon>Trematosphaeria</taxon>
    </lineage>
</organism>
<dbReference type="PANTHER" id="PTHR13878:SF91">
    <property type="entry name" value="FAD BINDING DOMAIN PROTEIN (AFU_ORTHOLOGUE AFUA_6G12070)-RELATED"/>
    <property type="match status" value="1"/>
</dbReference>
<gene>
    <name evidence="5" type="ORF">BU26DRAFT_536873</name>
</gene>
<dbReference type="Pfam" id="PF01565">
    <property type="entry name" value="FAD_binding_4"/>
    <property type="match status" value="1"/>
</dbReference>
<comment type="similarity">
    <text evidence="1">Belongs to the oxygen-dependent FAD-linked oxidoreductase family.</text>
</comment>
<dbReference type="GeneID" id="54584706"/>
<dbReference type="InterPro" id="IPR012951">
    <property type="entry name" value="BBE"/>
</dbReference>
<reference evidence="5" key="1">
    <citation type="journal article" date="2020" name="Stud. Mycol.">
        <title>101 Dothideomycetes genomes: a test case for predicting lifestyles and emergence of pathogens.</title>
        <authorList>
            <person name="Haridas S."/>
            <person name="Albert R."/>
            <person name="Binder M."/>
            <person name="Bloem J."/>
            <person name="Labutti K."/>
            <person name="Salamov A."/>
            <person name="Andreopoulos B."/>
            <person name="Baker S."/>
            <person name="Barry K."/>
            <person name="Bills G."/>
            <person name="Bluhm B."/>
            <person name="Cannon C."/>
            <person name="Castanera R."/>
            <person name="Culley D."/>
            <person name="Daum C."/>
            <person name="Ezra D."/>
            <person name="Gonzalez J."/>
            <person name="Henrissat B."/>
            <person name="Kuo A."/>
            <person name="Liang C."/>
            <person name="Lipzen A."/>
            <person name="Lutzoni F."/>
            <person name="Magnuson J."/>
            <person name="Mondo S."/>
            <person name="Nolan M."/>
            <person name="Ohm R."/>
            <person name="Pangilinan J."/>
            <person name="Park H.-J."/>
            <person name="Ramirez L."/>
            <person name="Alfaro M."/>
            <person name="Sun H."/>
            <person name="Tritt A."/>
            <person name="Yoshinaga Y."/>
            <person name="Zwiers L.-H."/>
            <person name="Turgeon B."/>
            <person name="Goodwin S."/>
            <person name="Spatafora J."/>
            <person name="Crous P."/>
            <person name="Grigoriev I."/>
        </authorList>
    </citation>
    <scope>NUCLEOTIDE SEQUENCE</scope>
    <source>
        <strain evidence="5">CBS 122368</strain>
    </source>
</reference>
<dbReference type="InterPro" id="IPR016169">
    <property type="entry name" value="FAD-bd_PCMH_sub2"/>
</dbReference>
<dbReference type="PROSITE" id="PS51387">
    <property type="entry name" value="FAD_PCMH"/>
    <property type="match status" value="1"/>
</dbReference>
<dbReference type="AlphaFoldDB" id="A0A6A6J278"/>
<dbReference type="GO" id="GO:0016491">
    <property type="term" value="F:oxidoreductase activity"/>
    <property type="evidence" value="ECO:0007669"/>
    <property type="project" value="UniProtKB-KW"/>
</dbReference>
<protein>
    <submittedName>
        <fullName evidence="5">FAD-binding domain-containing protein</fullName>
    </submittedName>
</protein>
<evidence type="ECO:0000256" key="3">
    <source>
        <dbReference type="SAM" id="SignalP"/>
    </source>
</evidence>